<comment type="catalytic activity">
    <reaction evidence="3">
        <text>L-seryl-[protein] + ATP = O-phospho-L-seryl-[protein] + ADP + H(+)</text>
        <dbReference type="Rhea" id="RHEA:17989"/>
        <dbReference type="Rhea" id="RHEA-COMP:9863"/>
        <dbReference type="Rhea" id="RHEA-COMP:11604"/>
        <dbReference type="ChEBI" id="CHEBI:15378"/>
        <dbReference type="ChEBI" id="CHEBI:29999"/>
        <dbReference type="ChEBI" id="CHEBI:30616"/>
        <dbReference type="ChEBI" id="CHEBI:83421"/>
        <dbReference type="ChEBI" id="CHEBI:456216"/>
    </reaction>
</comment>
<feature type="domain" description="Protein kinase" evidence="5">
    <location>
        <begin position="45"/>
        <end position="349"/>
    </location>
</feature>
<dbReference type="EMBL" id="CM018039">
    <property type="protein sequence ID" value="KAA8536865.1"/>
    <property type="molecule type" value="Genomic_DNA"/>
</dbReference>
<dbReference type="OrthoDB" id="75710at2759"/>
<dbReference type="SMART" id="SM00220">
    <property type="entry name" value="S_TKc"/>
    <property type="match status" value="1"/>
</dbReference>
<dbReference type="SUPFAM" id="SSF56112">
    <property type="entry name" value="Protein kinase-like (PK-like)"/>
    <property type="match status" value="1"/>
</dbReference>
<dbReference type="InterPro" id="IPR011009">
    <property type="entry name" value="Kinase-like_dom_sf"/>
</dbReference>
<dbReference type="InterPro" id="IPR008271">
    <property type="entry name" value="Ser/Thr_kinase_AS"/>
</dbReference>
<evidence type="ECO:0000313" key="6">
    <source>
        <dbReference type="EMBL" id="KAA8536865.1"/>
    </source>
</evidence>
<evidence type="ECO:0000313" key="7">
    <source>
        <dbReference type="Proteomes" id="UP000325577"/>
    </source>
</evidence>
<name>A0A5J5B0S6_9ASTE</name>
<keyword evidence="1" id="KW-0547">Nucleotide-binding</keyword>
<dbReference type="GO" id="GO:0004674">
    <property type="term" value="F:protein serine/threonine kinase activity"/>
    <property type="evidence" value="ECO:0007669"/>
    <property type="project" value="TreeGrafter"/>
</dbReference>
<dbReference type="PROSITE" id="PS50011">
    <property type="entry name" value="PROTEIN_KINASE_DOM"/>
    <property type="match status" value="1"/>
</dbReference>
<dbReference type="AlphaFoldDB" id="A0A5J5B0S6"/>
<proteinExistence type="predicted"/>
<comment type="catalytic activity">
    <reaction evidence="4">
        <text>L-threonyl-[protein] + ATP = O-phospho-L-threonyl-[protein] + ADP + H(+)</text>
        <dbReference type="Rhea" id="RHEA:46608"/>
        <dbReference type="Rhea" id="RHEA-COMP:11060"/>
        <dbReference type="Rhea" id="RHEA-COMP:11605"/>
        <dbReference type="ChEBI" id="CHEBI:15378"/>
        <dbReference type="ChEBI" id="CHEBI:30013"/>
        <dbReference type="ChEBI" id="CHEBI:30616"/>
        <dbReference type="ChEBI" id="CHEBI:61977"/>
        <dbReference type="ChEBI" id="CHEBI:456216"/>
    </reaction>
</comment>
<dbReference type="GO" id="GO:0005524">
    <property type="term" value="F:ATP binding"/>
    <property type="evidence" value="ECO:0007669"/>
    <property type="project" value="UniProtKB-KW"/>
</dbReference>
<evidence type="ECO:0000256" key="4">
    <source>
        <dbReference type="ARBA" id="ARBA00047951"/>
    </source>
</evidence>
<evidence type="ECO:0000256" key="1">
    <source>
        <dbReference type="ARBA" id="ARBA00022741"/>
    </source>
</evidence>
<organism evidence="6 7">
    <name type="scientific">Nyssa sinensis</name>
    <dbReference type="NCBI Taxonomy" id="561372"/>
    <lineage>
        <taxon>Eukaryota</taxon>
        <taxon>Viridiplantae</taxon>
        <taxon>Streptophyta</taxon>
        <taxon>Embryophyta</taxon>
        <taxon>Tracheophyta</taxon>
        <taxon>Spermatophyta</taxon>
        <taxon>Magnoliopsida</taxon>
        <taxon>eudicotyledons</taxon>
        <taxon>Gunneridae</taxon>
        <taxon>Pentapetalae</taxon>
        <taxon>asterids</taxon>
        <taxon>Cornales</taxon>
        <taxon>Nyssaceae</taxon>
        <taxon>Nyssa</taxon>
    </lineage>
</organism>
<dbReference type="Proteomes" id="UP000325577">
    <property type="component" value="Linkage Group LG16"/>
</dbReference>
<dbReference type="Gene3D" id="1.10.510.10">
    <property type="entry name" value="Transferase(Phosphotransferase) domain 1"/>
    <property type="match status" value="1"/>
</dbReference>
<evidence type="ECO:0000256" key="2">
    <source>
        <dbReference type="ARBA" id="ARBA00022840"/>
    </source>
</evidence>
<keyword evidence="2" id="KW-0067">ATP-binding</keyword>
<gene>
    <name evidence="6" type="ORF">F0562_029343</name>
</gene>
<dbReference type="PANTHER" id="PTHR27005">
    <property type="entry name" value="WALL-ASSOCIATED RECEPTOR KINASE-LIKE 21"/>
    <property type="match status" value="1"/>
</dbReference>
<dbReference type="Gene3D" id="3.30.200.20">
    <property type="entry name" value="Phosphorylase Kinase, domain 1"/>
    <property type="match status" value="1"/>
</dbReference>
<dbReference type="GO" id="GO:0007166">
    <property type="term" value="P:cell surface receptor signaling pathway"/>
    <property type="evidence" value="ECO:0007669"/>
    <property type="project" value="InterPro"/>
</dbReference>
<protein>
    <recommendedName>
        <fullName evidence="5">Protein kinase domain-containing protein</fullName>
    </recommendedName>
</protein>
<dbReference type="Pfam" id="PF00069">
    <property type="entry name" value="Pkinase"/>
    <property type="match status" value="1"/>
</dbReference>
<keyword evidence="7" id="KW-1185">Reference proteome</keyword>
<reference evidence="6 7" key="1">
    <citation type="submission" date="2019-09" db="EMBL/GenBank/DDBJ databases">
        <title>A chromosome-level genome assembly of the Chinese tupelo Nyssa sinensis.</title>
        <authorList>
            <person name="Yang X."/>
            <person name="Kang M."/>
            <person name="Yang Y."/>
            <person name="Xiong H."/>
            <person name="Wang M."/>
            <person name="Zhang Z."/>
            <person name="Wang Z."/>
            <person name="Wu H."/>
            <person name="Ma T."/>
            <person name="Liu J."/>
            <person name="Xi Z."/>
        </authorList>
    </citation>
    <scope>NUCLEOTIDE SEQUENCE [LARGE SCALE GENOMIC DNA]</scope>
    <source>
        <strain evidence="6">J267</strain>
        <tissue evidence="6">Leaf</tissue>
    </source>
</reference>
<evidence type="ECO:0000259" key="5">
    <source>
        <dbReference type="PROSITE" id="PS50011"/>
    </source>
</evidence>
<dbReference type="PROSITE" id="PS00108">
    <property type="entry name" value="PROTEIN_KINASE_ST"/>
    <property type="match status" value="1"/>
</dbReference>
<dbReference type="GO" id="GO:0005886">
    <property type="term" value="C:plasma membrane"/>
    <property type="evidence" value="ECO:0007669"/>
    <property type="project" value="TreeGrafter"/>
</dbReference>
<dbReference type="InterPro" id="IPR045274">
    <property type="entry name" value="WAK-like"/>
</dbReference>
<evidence type="ECO:0000256" key="3">
    <source>
        <dbReference type="ARBA" id="ARBA00047558"/>
    </source>
</evidence>
<dbReference type="PANTHER" id="PTHR27005:SF466">
    <property type="entry name" value="NON-FUNCTIONAL PSEUDOKINASE ZED1-LIKE"/>
    <property type="match status" value="1"/>
</dbReference>
<dbReference type="InterPro" id="IPR000719">
    <property type="entry name" value="Prot_kinase_dom"/>
</dbReference>
<accession>A0A5J5B0S6</accession>
<sequence length="349" mass="39395">MRLCLRMKKKRDVKSEEIFMKNGRMLLEELVASCNGKCNPIHNFSAKELQKGTGNYNENHVLQVASDYKMYKGILQDHPVLVKKFNTNVAKLQFVINDIVIASQMSVHKNVLKLFGCCLETQIPTLVFEYAENGTVIDNLCHPSKTHSLDLHWKTRLRIARDTAHALAYLHNAFSRPIIYRDIKPSNIYLTESNIAKLCDFSHAVSIPEGESQVEDSVGWSMGLVAPEFLATGFLTEKTDIFSFGFFLLVLLTGQTTFGLDRPSNYGHITLQDCVKHHLENNKLNEIVDPTIMGEGEGEGEGGGLEQEQQMHAFIALAFRCLRRTAEDRPTMIEVGKQLRKIEQSVASH</sequence>